<name>A0A226DAA1_FOLCA</name>
<comment type="caution">
    <text evidence="2">The sequence shown here is derived from an EMBL/GenBank/DDBJ whole genome shotgun (WGS) entry which is preliminary data.</text>
</comment>
<feature type="compositionally biased region" description="Basic residues" evidence="1">
    <location>
        <begin position="141"/>
        <end position="153"/>
    </location>
</feature>
<dbReference type="AlphaFoldDB" id="A0A226DAA1"/>
<proteinExistence type="predicted"/>
<dbReference type="EMBL" id="LNIX01000028">
    <property type="protein sequence ID" value="OXA41818.1"/>
    <property type="molecule type" value="Genomic_DNA"/>
</dbReference>
<keyword evidence="3" id="KW-1185">Reference proteome</keyword>
<sequence>MVMQNGVVVARKFWFLRQNARHFEITNPLTAQSSYLVILSTSSSGFCCFSEAQRLPNGLPFLRFFVGCSSGVLRILISLCCFEFFVKMGKYNHQVTVSGLPFGSPFTLTVPRTSSGNRGGGGGNRGGGGGNRGSGGGKRSGNAKHKKKKKQRYWRCKEKGHFGNECKYSEGVAAAKKAEFLKKKEENAATTAATASSSVKPPFAGWKQGFVMPTPLTNTNNFDMN</sequence>
<reference evidence="2 3" key="1">
    <citation type="submission" date="2015-12" db="EMBL/GenBank/DDBJ databases">
        <title>The genome of Folsomia candida.</title>
        <authorList>
            <person name="Faddeeva A."/>
            <person name="Derks M.F."/>
            <person name="Anvar Y."/>
            <person name="Smit S."/>
            <person name="Van Straalen N."/>
            <person name="Roelofs D."/>
        </authorList>
    </citation>
    <scope>NUCLEOTIDE SEQUENCE [LARGE SCALE GENOMIC DNA]</scope>
    <source>
        <strain evidence="2 3">VU population</strain>
        <tissue evidence="2">Whole body</tissue>
    </source>
</reference>
<dbReference type="Proteomes" id="UP000198287">
    <property type="component" value="Unassembled WGS sequence"/>
</dbReference>
<evidence type="ECO:0000256" key="1">
    <source>
        <dbReference type="SAM" id="MobiDB-lite"/>
    </source>
</evidence>
<evidence type="ECO:0000313" key="2">
    <source>
        <dbReference type="EMBL" id="OXA41818.1"/>
    </source>
</evidence>
<protein>
    <submittedName>
        <fullName evidence="2">Uncharacterized protein</fullName>
    </submittedName>
</protein>
<feature type="region of interest" description="Disordered" evidence="1">
    <location>
        <begin position="111"/>
        <end position="153"/>
    </location>
</feature>
<organism evidence="2 3">
    <name type="scientific">Folsomia candida</name>
    <name type="common">Springtail</name>
    <dbReference type="NCBI Taxonomy" id="158441"/>
    <lineage>
        <taxon>Eukaryota</taxon>
        <taxon>Metazoa</taxon>
        <taxon>Ecdysozoa</taxon>
        <taxon>Arthropoda</taxon>
        <taxon>Hexapoda</taxon>
        <taxon>Collembola</taxon>
        <taxon>Entomobryomorpha</taxon>
        <taxon>Isotomoidea</taxon>
        <taxon>Isotomidae</taxon>
        <taxon>Proisotominae</taxon>
        <taxon>Folsomia</taxon>
    </lineage>
</organism>
<feature type="compositionally biased region" description="Gly residues" evidence="1">
    <location>
        <begin position="117"/>
        <end position="139"/>
    </location>
</feature>
<gene>
    <name evidence="2" type="ORF">Fcan01_23368</name>
</gene>
<evidence type="ECO:0000313" key="3">
    <source>
        <dbReference type="Proteomes" id="UP000198287"/>
    </source>
</evidence>
<accession>A0A226DAA1</accession>